<reference evidence="1" key="1">
    <citation type="submission" date="2020-05" db="UniProtKB">
        <authorList>
            <consortium name="EnsemblMetazoa"/>
        </authorList>
    </citation>
    <scope>IDENTIFICATION</scope>
    <source>
        <strain evidence="1">TTRI</strain>
    </source>
</reference>
<dbReference type="AlphaFoldDB" id="A0A1A9UGL0"/>
<evidence type="ECO:0000313" key="2">
    <source>
        <dbReference type="Proteomes" id="UP000078200"/>
    </source>
</evidence>
<dbReference type="VEuPathDB" id="VectorBase:GAUT004160"/>
<sequence>MHDYVLKVLARLVLRAYIPAPPCPCPIAALSGTRVPIGVPLTFSNVSVNNCNFFGSPRNRPAVMKSVDSNSYAVNDIKFLRKIAIGAKEAHSIQIFGTGIGLRSKNYNNNKINLEALTFSELFEWTSLTRADVEKRKISNEKVLSYPMTLKTRLPMATMKEKLITNNSTSLPLESGATTSL</sequence>
<proteinExistence type="predicted"/>
<dbReference type="EnsemblMetazoa" id="GAUT004160-RA">
    <property type="protein sequence ID" value="GAUT004160-PA"/>
    <property type="gene ID" value="GAUT004160"/>
</dbReference>
<protein>
    <submittedName>
        <fullName evidence="1">Uncharacterized protein</fullName>
    </submittedName>
</protein>
<evidence type="ECO:0000313" key="1">
    <source>
        <dbReference type="EnsemblMetazoa" id="GAUT004160-PA"/>
    </source>
</evidence>
<organism evidence="1 2">
    <name type="scientific">Glossina austeni</name>
    <name type="common">Savannah tsetse fly</name>
    <dbReference type="NCBI Taxonomy" id="7395"/>
    <lineage>
        <taxon>Eukaryota</taxon>
        <taxon>Metazoa</taxon>
        <taxon>Ecdysozoa</taxon>
        <taxon>Arthropoda</taxon>
        <taxon>Hexapoda</taxon>
        <taxon>Insecta</taxon>
        <taxon>Pterygota</taxon>
        <taxon>Neoptera</taxon>
        <taxon>Endopterygota</taxon>
        <taxon>Diptera</taxon>
        <taxon>Brachycera</taxon>
        <taxon>Muscomorpha</taxon>
        <taxon>Hippoboscoidea</taxon>
        <taxon>Glossinidae</taxon>
        <taxon>Glossina</taxon>
    </lineage>
</organism>
<name>A0A1A9UGL0_GLOAU</name>
<accession>A0A1A9UGL0</accession>
<keyword evidence="2" id="KW-1185">Reference proteome</keyword>
<dbReference type="Proteomes" id="UP000078200">
    <property type="component" value="Unassembled WGS sequence"/>
</dbReference>